<name>A0A1Q2MBC7_9BACT</name>
<dbReference type="InterPro" id="IPR036013">
    <property type="entry name" value="Band_7/SPFH_dom_sf"/>
</dbReference>
<dbReference type="KEGG" id="pbas:SMSP2_00318"/>
<evidence type="ECO:0000256" key="2">
    <source>
        <dbReference type="ARBA" id="ARBA00006971"/>
    </source>
</evidence>
<dbReference type="SMART" id="SM00244">
    <property type="entry name" value="PHB"/>
    <property type="match status" value="1"/>
</dbReference>
<feature type="domain" description="Band 7" evidence="8">
    <location>
        <begin position="32"/>
        <end position="213"/>
    </location>
</feature>
<evidence type="ECO:0000256" key="3">
    <source>
        <dbReference type="ARBA" id="ARBA00022692"/>
    </source>
</evidence>
<feature type="coiled-coil region" evidence="7">
    <location>
        <begin position="205"/>
        <end position="232"/>
    </location>
</feature>
<comment type="function">
    <text evidence="6">HflC and HflK could encode or regulate a protease.</text>
</comment>
<dbReference type="Gene3D" id="3.30.479.30">
    <property type="entry name" value="Band 7 domain"/>
    <property type="match status" value="1"/>
</dbReference>
<keyword evidence="9" id="KW-0645">Protease</keyword>
<dbReference type="CDD" id="cd03404">
    <property type="entry name" value="SPFH_HflK"/>
    <property type="match status" value="1"/>
</dbReference>
<evidence type="ECO:0000259" key="8">
    <source>
        <dbReference type="SMART" id="SM00244"/>
    </source>
</evidence>
<dbReference type="NCBIfam" id="TIGR01933">
    <property type="entry name" value="hflK"/>
    <property type="match status" value="1"/>
</dbReference>
<evidence type="ECO:0000313" key="9">
    <source>
        <dbReference type="EMBL" id="AQQ69981.1"/>
    </source>
</evidence>
<comment type="similarity">
    <text evidence="2 6">Belongs to the band 7/mec-2 family. HflK subfamily.</text>
</comment>
<dbReference type="AlphaFoldDB" id="A0A1Q2MBC7"/>
<dbReference type="GO" id="GO:0006508">
    <property type="term" value="P:proteolysis"/>
    <property type="evidence" value="ECO:0007669"/>
    <property type="project" value="UniProtKB-KW"/>
</dbReference>
<evidence type="ECO:0000256" key="4">
    <source>
        <dbReference type="ARBA" id="ARBA00022989"/>
    </source>
</evidence>
<sequence>MSGNKYPMTPQKMASLIIFIFVIILVLSSISTVYYTVNTDENAVVTFLGKFNRVTGPGLHFKLPFGIERAEKVKVTTIFKEEFGYKTIKPGVQSTFDEQKQFDTSLMLCGDLSVAEVQWIVQYRVKDPKKYLFNIRDPQKIIRDTSESVMRMIVGDSSVDEVLTERRIEINDEVHQMMQTVLDSYESGISVEAVRLQDVNPPEEVRSAFNEVNAAQQDKEKMINQAAKEYNQIIPKVKGQAQQMIKQAEAYAVERVNEAEGNASRFVATWQEYKLSPDVTRRRLYLEAMNEVLPGIEKKYIIDNEVQSVLPLMQLGGK</sequence>
<dbReference type="InterPro" id="IPR001107">
    <property type="entry name" value="Band_7"/>
</dbReference>
<organism evidence="9 10">
    <name type="scientific">Limihaloglobus sulfuriphilus</name>
    <dbReference type="NCBI Taxonomy" id="1851148"/>
    <lineage>
        <taxon>Bacteria</taxon>
        <taxon>Pseudomonadati</taxon>
        <taxon>Planctomycetota</taxon>
        <taxon>Phycisphaerae</taxon>
        <taxon>Sedimentisphaerales</taxon>
        <taxon>Sedimentisphaeraceae</taxon>
        <taxon>Limihaloglobus</taxon>
    </lineage>
</organism>
<keyword evidence="10" id="KW-1185">Reference proteome</keyword>
<protein>
    <recommendedName>
        <fullName evidence="6">Protein HflK</fullName>
    </recommendedName>
</protein>
<dbReference type="SUPFAM" id="SSF117892">
    <property type="entry name" value="Band 7/SPFH domain"/>
    <property type="match status" value="1"/>
</dbReference>
<dbReference type="InterPro" id="IPR010201">
    <property type="entry name" value="HflK"/>
</dbReference>
<dbReference type="RefSeq" id="WP_222566383.1">
    <property type="nucleotide sequence ID" value="NZ_CP019646.1"/>
</dbReference>
<accession>A0A1Q2MBC7</accession>
<dbReference type="GO" id="GO:0016020">
    <property type="term" value="C:membrane"/>
    <property type="evidence" value="ECO:0007669"/>
    <property type="project" value="UniProtKB-SubCell"/>
</dbReference>
<keyword evidence="3" id="KW-0812">Transmembrane</keyword>
<comment type="subunit">
    <text evidence="6">HflC and HflK may interact to form a multimeric complex.</text>
</comment>
<keyword evidence="9" id="KW-0378">Hydrolase</keyword>
<evidence type="ECO:0000256" key="6">
    <source>
        <dbReference type="RuleBase" id="RU364113"/>
    </source>
</evidence>
<dbReference type="Pfam" id="PF01145">
    <property type="entry name" value="Band_7"/>
    <property type="match status" value="1"/>
</dbReference>
<keyword evidence="7" id="KW-0175">Coiled coil</keyword>
<dbReference type="STRING" id="1851148.SMSP2_00318"/>
<evidence type="ECO:0000313" key="10">
    <source>
        <dbReference type="Proteomes" id="UP000188181"/>
    </source>
</evidence>
<evidence type="ECO:0000256" key="7">
    <source>
        <dbReference type="SAM" id="Coils"/>
    </source>
</evidence>
<evidence type="ECO:0000256" key="1">
    <source>
        <dbReference type="ARBA" id="ARBA00004167"/>
    </source>
</evidence>
<keyword evidence="5" id="KW-0472">Membrane</keyword>
<gene>
    <name evidence="9" type="primary">hflK_1</name>
    <name evidence="9" type="ORF">SMSP2_00318</name>
</gene>
<dbReference type="PANTHER" id="PTHR43327:SF2">
    <property type="entry name" value="MODULATOR OF FTSH PROTEASE HFLK"/>
    <property type="match status" value="1"/>
</dbReference>
<evidence type="ECO:0000256" key="5">
    <source>
        <dbReference type="ARBA" id="ARBA00023136"/>
    </source>
</evidence>
<proteinExistence type="inferred from homology"/>
<comment type="subcellular location">
    <subcellularLocation>
        <location evidence="1">Membrane</location>
        <topology evidence="1">Single-pass membrane protein</topology>
    </subcellularLocation>
</comment>
<dbReference type="Proteomes" id="UP000188181">
    <property type="component" value="Chromosome"/>
</dbReference>
<dbReference type="GO" id="GO:0008233">
    <property type="term" value="F:peptidase activity"/>
    <property type="evidence" value="ECO:0007669"/>
    <property type="project" value="UniProtKB-KW"/>
</dbReference>
<dbReference type="EMBL" id="CP019646">
    <property type="protein sequence ID" value="AQQ69981.1"/>
    <property type="molecule type" value="Genomic_DNA"/>
</dbReference>
<dbReference type="InterPro" id="IPR050710">
    <property type="entry name" value="Band7/mec-2_domain"/>
</dbReference>
<dbReference type="PANTHER" id="PTHR43327">
    <property type="entry name" value="STOMATIN-LIKE PROTEIN 2, MITOCHONDRIAL"/>
    <property type="match status" value="1"/>
</dbReference>
<keyword evidence="4" id="KW-1133">Transmembrane helix</keyword>
<reference evidence="10" key="1">
    <citation type="submission" date="2017-02" db="EMBL/GenBank/DDBJ databases">
        <title>Comparative genomics and description of representatives of a novel lineage of planctomycetes thriving in anoxic sediments.</title>
        <authorList>
            <person name="Spring S."/>
            <person name="Bunk B."/>
            <person name="Sproer C."/>
        </authorList>
    </citation>
    <scope>NUCLEOTIDE SEQUENCE [LARGE SCALE GENOMIC DNA]</scope>
    <source>
        <strain evidence="10">SM-Chi-D1</strain>
    </source>
</reference>